<dbReference type="Proteomes" id="UP000034006">
    <property type="component" value="Unassembled WGS sequence"/>
</dbReference>
<dbReference type="AlphaFoldDB" id="A0A0G1KWS6"/>
<keyword evidence="1" id="KW-1133">Transmembrane helix</keyword>
<feature type="transmembrane region" description="Helical" evidence="1">
    <location>
        <begin position="129"/>
        <end position="152"/>
    </location>
</feature>
<feature type="transmembrane region" description="Helical" evidence="1">
    <location>
        <begin position="84"/>
        <end position="105"/>
    </location>
</feature>
<keyword evidence="1" id="KW-0812">Transmembrane</keyword>
<evidence type="ECO:0000313" key="2">
    <source>
        <dbReference type="EMBL" id="KKT52389.1"/>
    </source>
</evidence>
<organism evidence="2 3">
    <name type="scientific">Candidatus Collierbacteria bacterium GW2011_GWB2_44_22</name>
    <dbReference type="NCBI Taxonomy" id="1618387"/>
    <lineage>
        <taxon>Bacteria</taxon>
        <taxon>Candidatus Collieribacteriota</taxon>
    </lineage>
</organism>
<accession>A0A0G1KWS6</accession>
<gene>
    <name evidence="2" type="ORF">UW44_C0002G0055</name>
</gene>
<evidence type="ECO:0000313" key="3">
    <source>
        <dbReference type="Proteomes" id="UP000034006"/>
    </source>
</evidence>
<dbReference type="EMBL" id="LCIH01000002">
    <property type="protein sequence ID" value="KKT52389.1"/>
    <property type="molecule type" value="Genomic_DNA"/>
</dbReference>
<feature type="transmembrane region" description="Helical" evidence="1">
    <location>
        <begin position="12"/>
        <end position="31"/>
    </location>
</feature>
<name>A0A0G1KWS6_9BACT</name>
<comment type="caution">
    <text evidence="2">The sequence shown here is derived from an EMBL/GenBank/DDBJ whole genome shotgun (WGS) entry which is preliminary data.</text>
</comment>
<feature type="transmembrane region" description="Helical" evidence="1">
    <location>
        <begin position="51"/>
        <end position="72"/>
    </location>
</feature>
<dbReference type="STRING" id="1618387.UW44_C0002G0055"/>
<evidence type="ECO:0000256" key="1">
    <source>
        <dbReference type="SAM" id="Phobius"/>
    </source>
</evidence>
<keyword evidence="1" id="KW-0472">Membrane</keyword>
<reference evidence="2 3" key="1">
    <citation type="journal article" date="2015" name="Nature">
        <title>rRNA introns, odd ribosomes, and small enigmatic genomes across a large radiation of phyla.</title>
        <authorList>
            <person name="Brown C.T."/>
            <person name="Hug L.A."/>
            <person name="Thomas B.C."/>
            <person name="Sharon I."/>
            <person name="Castelle C.J."/>
            <person name="Singh A."/>
            <person name="Wilkins M.J."/>
            <person name="Williams K.H."/>
            <person name="Banfield J.F."/>
        </authorList>
    </citation>
    <scope>NUCLEOTIDE SEQUENCE [LARGE SCALE GENOMIC DNA]</scope>
</reference>
<proteinExistence type="predicted"/>
<sequence length="155" mass="17558">MPKIGRGMKLWDYFWVYVYALLIPNSTYAFFEVRHLILNDNVADTLTLLSYVVFGGISLIGLLTTIWGIRLVVDYYSKSNMERLVYTSFLSIICSFGAVAGVLQFNSVPYILFPPALIVVVLHTMGHPFYVGVAIITTIFLLTLNLFMDLFLKPT</sequence>
<protein>
    <submittedName>
        <fullName evidence="2">Uncharacterized protein</fullName>
    </submittedName>
</protein>